<dbReference type="InterPro" id="IPR038084">
    <property type="entry name" value="PduO/GlcC-like_sf"/>
</dbReference>
<sequence length="137" mass="14461">MPTITLLEAETIIEGAKAKIQELGVKMSVSVTDSRGDLIAMIRTDGASWRTPFISRGKAVASACFGEPSGELEDRSRWPVFQAFTVLQDGNFIMGQGAVPIYKDGEIAGAVGASGGKSQEDEDVCRAALEHAGLKSS</sequence>
<reference evidence="1" key="1">
    <citation type="journal article" date="2014" name="Genome Biol. Evol.">
        <title>Pangenome evidence for extensive interdomain horizontal transfer affecting lineage core and shell genes in uncultured planktonic thaumarchaeota and euryarchaeota.</title>
        <authorList>
            <person name="Deschamps P."/>
            <person name="Zivanovic Y."/>
            <person name="Moreira D."/>
            <person name="Rodriguez-Valera F."/>
            <person name="Lopez-Garcia P."/>
        </authorList>
    </citation>
    <scope>NUCLEOTIDE SEQUENCE</scope>
</reference>
<dbReference type="InterPro" id="IPR052517">
    <property type="entry name" value="GlcG_carb_metab_protein"/>
</dbReference>
<organism evidence="1">
    <name type="scientific">uncultured marine group II/III euryarchaeote KM3_170_G02</name>
    <dbReference type="NCBI Taxonomy" id="1457927"/>
    <lineage>
        <taxon>Archaea</taxon>
        <taxon>Methanobacteriati</taxon>
        <taxon>Methanobacteriota</taxon>
        <taxon>environmental samples</taxon>
    </lineage>
</organism>
<dbReference type="AlphaFoldDB" id="A0A075GJB6"/>
<proteinExistence type="predicted"/>
<evidence type="ECO:0000313" key="1">
    <source>
        <dbReference type="EMBL" id="AIF04096.1"/>
    </source>
</evidence>
<dbReference type="SUPFAM" id="SSF143744">
    <property type="entry name" value="GlcG-like"/>
    <property type="match status" value="1"/>
</dbReference>
<dbReference type="EMBL" id="KF900699">
    <property type="protein sequence ID" value="AIF04096.1"/>
    <property type="molecule type" value="Genomic_DNA"/>
</dbReference>
<name>A0A075GJB6_9EURY</name>
<dbReference type="Gene3D" id="3.30.450.150">
    <property type="entry name" value="Haem-degrading domain"/>
    <property type="match status" value="1"/>
</dbReference>
<dbReference type="PANTHER" id="PTHR34309:SF1">
    <property type="entry name" value="PROTEIN GLCG"/>
    <property type="match status" value="1"/>
</dbReference>
<accession>A0A075GJB6</accession>
<dbReference type="PANTHER" id="PTHR34309">
    <property type="entry name" value="SLR1406 PROTEIN"/>
    <property type="match status" value="1"/>
</dbReference>
<evidence type="ECO:0008006" key="2">
    <source>
        <dbReference type="Google" id="ProtNLM"/>
    </source>
</evidence>
<dbReference type="Pfam" id="PF03928">
    <property type="entry name" value="HbpS-like"/>
    <property type="match status" value="1"/>
</dbReference>
<protein>
    <recommendedName>
        <fullName evidence="2">Heme-binding protein</fullName>
    </recommendedName>
</protein>
<dbReference type="InterPro" id="IPR005624">
    <property type="entry name" value="PduO/GlcC-like"/>
</dbReference>